<dbReference type="RefSeq" id="WP_149321388.1">
    <property type="nucleotide sequence ID" value="NZ_JARWAH010000003.1"/>
</dbReference>
<dbReference type="AlphaFoldDB" id="A0A5D9D9W7"/>
<dbReference type="InterPro" id="IPR011855">
    <property type="entry name" value="Phgtail_TP901_1"/>
</dbReference>
<dbReference type="EMBL" id="VTPU01000004">
    <property type="protein sequence ID" value="TZG40557.1"/>
    <property type="molecule type" value="Genomic_DNA"/>
</dbReference>
<evidence type="ECO:0008006" key="3">
    <source>
        <dbReference type="Google" id="ProtNLM"/>
    </source>
</evidence>
<accession>A0A5D9D9W7</accession>
<proteinExistence type="predicted"/>
<comment type="caution">
    <text evidence="1">The sequence shown here is derived from an EMBL/GenBank/DDBJ whole genome shotgun (WGS) entry which is preliminary data.</text>
</comment>
<dbReference type="Proteomes" id="UP000324260">
    <property type="component" value="Unassembled WGS sequence"/>
</dbReference>
<reference evidence="1 2" key="1">
    <citation type="submission" date="2019-08" db="EMBL/GenBank/DDBJ databases">
        <title>Draft Genome Sequence of Halomonas eurihalina Isolated from Preserved Hide-surface.</title>
        <authorList>
            <person name="Hussain S.A."/>
            <person name="Xu A."/>
            <person name="Sarker M."/>
            <person name="Sommers C."/>
        </authorList>
    </citation>
    <scope>NUCLEOTIDE SEQUENCE [LARGE SCALE GENOMIC DNA]</scope>
    <source>
        <strain evidence="1 2">MS1</strain>
    </source>
</reference>
<organism evidence="1 2">
    <name type="scientific">Halomonas eurihalina</name>
    <dbReference type="NCBI Taxonomy" id="42566"/>
    <lineage>
        <taxon>Bacteria</taxon>
        <taxon>Pseudomonadati</taxon>
        <taxon>Pseudomonadota</taxon>
        <taxon>Gammaproteobacteria</taxon>
        <taxon>Oceanospirillales</taxon>
        <taxon>Halomonadaceae</taxon>
        <taxon>Halomonas</taxon>
    </lineage>
</organism>
<dbReference type="Pfam" id="PF06199">
    <property type="entry name" value="Phage_tail_2"/>
    <property type="match status" value="1"/>
</dbReference>
<evidence type="ECO:0000313" key="2">
    <source>
        <dbReference type="Proteomes" id="UP000324260"/>
    </source>
</evidence>
<name>A0A5D9D9W7_HALER</name>
<gene>
    <name evidence="1" type="ORF">FZZ93_05795</name>
</gene>
<sequence>MAMDPVKKYLGREALVELAFTDPNASTEPGEWLTIGAMRGKEWGAEWQTTDATTDDSPNLTQENLVTYKSSEISFDGLATKDTTKNVDAVEDFVNDPVGNNSETGYPHVYLRITVPRPNGDLRTYTGTALLTSFRNTAPHDDVATWSLSGNSFAYTIATEPAGT</sequence>
<evidence type="ECO:0000313" key="1">
    <source>
        <dbReference type="EMBL" id="TZG40557.1"/>
    </source>
</evidence>
<keyword evidence="2" id="KW-1185">Reference proteome</keyword>
<dbReference type="OrthoDB" id="6628365at2"/>
<protein>
    <recommendedName>
        <fullName evidence="3">Phage tail protein</fullName>
    </recommendedName>
</protein>